<comment type="caution">
    <text evidence="1">The sequence shown here is derived from an EMBL/GenBank/DDBJ whole genome shotgun (WGS) entry which is preliminary data.</text>
</comment>
<organism evidence="1 2">
    <name type="scientific">Paramuricea clavata</name>
    <name type="common">Red gorgonian</name>
    <name type="synonym">Violescent sea-whip</name>
    <dbReference type="NCBI Taxonomy" id="317549"/>
    <lineage>
        <taxon>Eukaryota</taxon>
        <taxon>Metazoa</taxon>
        <taxon>Cnidaria</taxon>
        <taxon>Anthozoa</taxon>
        <taxon>Octocorallia</taxon>
        <taxon>Malacalcyonacea</taxon>
        <taxon>Plexauridae</taxon>
        <taxon>Paramuricea</taxon>
    </lineage>
</organism>
<gene>
    <name evidence="1" type="ORF">PACLA_8A060197</name>
</gene>
<proteinExistence type="predicted"/>
<sequence>MDADGKGSGLHDFTSLMGSDKKVLLKALPDKLPGVIRPQSSETVVKIWKDFDEIYQLLGCPSPTEEQITGYFTKAVNWVELFLSLGGKCMGYEKAQITPYIHAIVYHVPKFMRIHNGIKKFTGQGVEKLNNDCRRVHLQRSNKWDAAKDVLLVGKRIEHLAECKRTPRSYKKQNSSYWETGIKDTRSKRVRISCEEVADSQEPLDIDVDTISVQEIKELLKERGVKTRFRCLKKLKKQLIESLRNKENEAPNSQQ</sequence>
<evidence type="ECO:0000313" key="2">
    <source>
        <dbReference type="Proteomes" id="UP001152795"/>
    </source>
</evidence>
<keyword evidence="2" id="KW-1185">Reference proteome</keyword>
<protein>
    <submittedName>
        <fullName evidence="1">Uncharacterized protein</fullName>
    </submittedName>
</protein>
<dbReference type="OrthoDB" id="5989200at2759"/>
<dbReference type="Proteomes" id="UP001152795">
    <property type="component" value="Unassembled WGS sequence"/>
</dbReference>
<name>A0A6S7IGG4_PARCT</name>
<dbReference type="AlphaFoldDB" id="A0A6S7IGG4"/>
<reference evidence="1" key="1">
    <citation type="submission" date="2020-04" db="EMBL/GenBank/DDBJ databases">
        <authorList>
            <person name="Alioto T."/>
            <person name="Alioto T."/>
            <person name="Gomez Garrido J."/>
        </authorList>
    </citation>
    <scope>NUCLEOTIDE SEQUENCE</scope>
    <source>
        <strain evidence="1">A484AB</strain>
    </source>
</reference>
<accession>A0A6S7IGG4</accession>
<evidence type="ECO:0000313" key="1">
    <source>
        <dbReference type="EMBL" id="CAB4016786.1"/>
    </source>
</evidence>
<dbReference type="EMBL" id="CACRXK020009256">
    <property type="protein sequence ID" value="CAB4016786.1"/>
    <property type="molecule type" value="Genomic_DNA"/>
</dbReference>